<keyword evidence="1" id="KW-0812">Transmembrane</keyword>
<evidence type="ECO:0000313" key="2">
    <source>
        <dbReference type="EMBL" id="PWI58360.1"/>
    </source>
</evidence>
<accession>A0A2U3DAQ2</accession>
<evidence type="ECO:0008006" key="4">
    <source>
        <dbReference type="Google" id="ProtNLM"/>
    </source>
</evidence>
<dbReference type="Gene3D" id="6.10.140.1340">
    <property type="match status" value="1"/>
</dbReference>
<dbReference type="OrthoDB" id="9799383at2"/>
<reference evidence="2 3" key="1">
    <citation type="submission" date="2016-11" db="EMBL/GenBank/DDBJ databases">
        <title>Comparative genomics of Acidibacillus ferroxidans species.</title>
        <authorList>
            <person name="Oliveira G."/>
            <person name="Nunes G."/>
            <person name="Oliveira R."/>
            <person name="Araujo F."/>
            <person name="Salim A."/>
            <person name="Scholte L."/>
            <person name="Morais D."/>
            <person name="Nancucheo I."/>
            <person name="Johnson D.B."/>
            <person name="Grail B."/>
            <person name="Bittencourt J."/>
            <person name="Valadares R."/>
        </authorList>
    </citation>
    <scope>NUCLEOTIDE SEQUENCE [LARGE SCALE GENOMIC DNA]</scope>
    <source>
        <strain evidence="2 3">Y002</strain>
    </source>
</reference>
<keyword evidence="3" id="KW-1185">Reference proteome</keyword>
<feature type="transmembrane region" description="Helical" evidence="1">
    <location>
        <begin position="12"/>
        <end position="32"/>
    </location>
</feature>
<proteinExistence type="predicted"/>
<dbReference type="RefSeq" id="WP_109429864.1">
    <property type="nucleotide sequence ID" value="NZ_MPDK01000004.1"/>
</dbReference>
<organism evidence="2 3">
    <name type="scientific">Sulfoacidibacillus thermotolerans</name>
    <name type="common">Acidibacillus sulfuroxidans</name>
    <dbReference type="NCBI Taxonomy" id="1765684"/>
    <lineage>
        <taxon>Bacteria</taxon>
        <taxon>Bacillati</taxon>
        <taxon>Bacillota</taxon>
        <taxon>Bacilli</taxon>
        <taxon>Bacillales</taxon>
        <taxon>Alicyclobacillaceae</taxon>
        <taxon>Sulfoacidibacillus</taxon>
    </lineage>
</organism>
<evidence type="ECO:0000313" key="3">
    <source>
        <dbReference type="Proteomes" id="UP000245380"/>
    </source>
</evidence>
<keyword evidence="1" id="KW-0472">Membrane</keyword>
<gene>
    <name evidence="2" type="ORF">BM613_03845</name>
</gene>
<dbReference type="EMBL" id="MPDK01000004">
    <property type="protein sequence ID" value="PWI58360.1"/>
    <property type="molecule type" value="Genomic_DNA"/>
</dbReference>
<dbReference type="Proteomes" id="UP000245380">
    <property type="component" value="Unassembled WGS sequence"/>
</dbReference>
<feature type="transmembrane region" description="Helical" evidence="1">
    <location>
        <begin position="38"/>
        <end position="62"/>
    </location>
</feature>
<name>A0A2U3DAQ2_SULT2</name>
<comment type="caution">
    <text evidence="2">The sequence shown here is derived from an EMBL/GenBank/DDBJ whole genome shotgun (WGS) entry which is preliminary data.</text>
</comment>
<protein>
    <recommendedName>
        <fullName evidence="4">DUF2892 domain-containing protein</fullName>
    </recommendedName>
</protein>
<sequence length="85" mass="9539">MSKNYVCEGKGSLIRLLAGSIFWISILLSLFVNKWLVLIGGLPATMLIISYTTGFCPTELVLKKLGVEERIRVSKAEMTRVTYKK</sequence>
<keyword evidence="1" id="KW-1133">Transmembrane helix</keyword>
<evidence type="ECO:0000256" key="1">
    <source>
        <dbReference type="SAM" id="Phobius"/>
    </source>
</evidence>
<dbReference type="AlphaFoldDB" id="A0A2U3DAQ2"/>